<gene>
    <name evidence="1" type="ORF">WKI68_22690</name>
</gene>
<name>A0ABU8U6Z6_9ACTN</name>
<comment type="caution">
    <text evidence="1">The sequence shown here is derived from an EMBL/GenBank/DDBJ whole genome shotgun (WGS) entry which is preliminary data.</text>
</comment>
<dbReference type="EMBL" id="JBBKAM010000002">
    <property type="protein sequence ID" value="MEJ8643445.1"/>
    <property type="molecule type" value="Genomic_DNA"/>
</dbReference>
<accession>A0ABU8U6Z6</accession>
<reference evidence="1 2" key="1">
    <citation type="submission" date="2024-03" db="EMBL/GenBank/DDBJ databases">
        <title>Novel Streptomyces species of biotechnological and ecological value are a feature of Machair soil.</title>
        <authorList>
            <person name="Prole J.R."/>
            <person name="Goodfellow M."/>
            <person name="Allenby N."/>
            <person name="Ward A.C."/>
        </authorList>
    </citation>
    <scope>NUCLEOTIDE SEQUENCE [LARGE SCALE GENOMIC DNA]</scope>
    <source>
        <strain evidence="1 2">MS1.HAVA.3</strain>
    </source>
</reference>
<proteinExistence type="predicted"/>
<keyword evidence="2" id="KW-1185">Reference proteome</keyword>
<sequence>MSFRSEEAFALVGLARAAEALGDTAAAAGHRAAAEELFDFMGLPPHRRSH</sequence>
<organism evidence="1 2">
    <name type="scientific">Streptomyces caledonius</name>
    <dbReference type="NCBI Taxonomy" id="3134107"/>
    <lineage>
        <taxon>Bacteria</taxon>
        <taxon>Bacillati</taxon>
        <taxon>Actinomycetota</taxon>
        <taxon>Actinomycetes</taxon>
        <taxon>Kitasatosporales</taxon>
        <taxon>Streptomycetaceae</taxon>
        <taxon>Streptomyces</taxon>
    </lineage>
</organism>
<evidence type="ECO:0000313" key="2">
    <source>
        <dbReference type="Proteomes" id="UP001382904"/>
    </source>
</evidence>
<protein>
    <submittedName>
        <fullName evidence="1">Uncharacterized protein</fullName>
    </submittedName>
</protein>
<evidence type="ECO:0000313" key="1">
    <source>
        <dbReference type="EMBL" id="MEJ8643445.1"/>
    </source>
</evidence>
<dbReference type="Proteomes" id="UP001382904">
    <property type="component" value="Unassembled WGS sequence"/>
</dbReference>